<dbReference type="AlphaFoldDB" id="A0A8J5SBR4"/>
<gene>
    <name evidence="2" type="ORF">GUJ93_ZPchr0004g38130</name>
</gene>
<sequence length="71" mass="7538">MIQQLAQQNSGLDMAATNEPVDSRTHGERKCRPGVKRRTGNSNENTGAVASCYNSVSTLPKKCFPATVAGS</sequence>
<dbReference type="Proteomes" id="UP000729402">
    <property type="component" value="Unassembled WGS sequence"/>
</dbReference>
<organism evidence="2 3">
    <name type="scientific">Zizania palustris</name>
    <name type="common">Northern wild rice</name>
    <dbReference type="NCBI Taxonomy" id="103762"/>
    <lineage>
        <taxon>Eukaryota</taxon>
        <taxon>Viridiplantae</taxon>
        <taxon>Streptophyta</taxon>
        <taxon>Embryophyta</taxon>
        <taxon>Tracheophyta</taxon>
        <taxon>Spermatophyta</taxon>
        <taxon>Magnoliopsida</taxon>
        <taxon>Liliopsida</taxon>
        <taxon>Poales</taxon>
        <taxon>Poaceae</taxon>
        <taxon>BOP clade</taxon>
        <taxon>Oryzoideae</taxon>
        <taxon>Oryzeae</taxon>
        <taxon>Zizaniinae</taxon>
        <taxon>Zizania</taxon>
    </lineage>
</organism>
<feature type="region of interest" description="Disordered" evidence="1">
    <location>
        <begin position="1"/>
        <end position="48"/>
    </location>
</feature>
<protein>
    <submittedName>
        <fullName evidence="2">Uncharacterized protein</fullName>
    </submittedName>
</protein>
<evidence type="ECO:0000313" key="2">
    <source>
        <dbReference type="EMBL" id="KAG8065022.1"/>
    </source>
</evidence>
<evidence type="ECO:0000256" key="1">
    <source>
        <dbReference type="SAM" id="MobiDB-lite"/>
    </source>
</evidence>
<dbReference type="EMBL" id="JAAALK010000285">
    <property type="protein sequence ID" value="KAG8065022.1"/>
    <property type="molecule type" value="Genomic_DNA"/>
</dbReference>
<reference evidence="2" key="2">
    <citation type="submission" date="2021-02" db="EMBL/GenBank/DDBJ databases">
        <authorList>
            <person name="Kimball J.A."/>
            <person name="Haas M.W."/>
            <person name="Macchietto M."/>
            <person name="Kono T."/>
            <person name="Duquette J."/>
            <person name="Shao M."/>
        </authorList>
    </citation>
    <scope>NUCLEOTIDE SEQUENCE</scope>
    <source>
        <tissue evidence="2">Fresh leaf tissue</tissue>
    </source>
</reference>
<proteinExistence type="predicted"/>
<evidence type="ECO:0000313" key="3">
    <source>
        <dbReference type="Proteomes" id="UP000729402"/>
    </source>
</evidence>
<reference evidence="2" key="1">
    <citation type="journal article" date="2021" name="bioRxiv">
        <title>Whole Genome Assembly and Annotation of Northern Wild Rice, Zizania palustris L., Supports a Whole Genome Duplication in the Zizania Genus.</title>
        <authorList>
            <person name="Haas M."/>
            <person name="Kono T."/>
            <person name="Macchietto M."/>
            <person name="Millas R."/>
            <person name="McGilp L."/>
            <person name="Shao M."/>
            <person name="Duquette J."/>
            <person name="Hirsch C.N."/>
            <person name="Kimball J."/>
        </authorList>
    </citation>
    <scope>NUCLEOTIDE SEQUENCE</scope>
    <source>
        <tissue evidence="2">Fresh leaf tissue</tissue>
    </source>
</reference>
<feature type="compositionally biased region" description="Polar residues" evidence="1">
    <location>
        <begin position="1"/>
        <end position="11"/>
    </location>
</feature>
<feature type="compositionally biased region" description="Basic and acidic residues" evidence="1">
    <location>
        <begin position="21"/>
        <end position="31"/>
    </location>
</feature>
<name>A0A8J5SBR4_ZIZPA</name>
<keyword evidence="3" id="KW-1185">Reference proteome</keyword>
<accession>A0A8J5SBR4</accession>
<comment type="caution">
    <text evidence="2">The sequence shown here is derived from an EMBL/GenBank/DDBJ whole genome shotgun (WGS) entry which is preliminary data.</text>
</comment>